<feature type="transmembrane region" description="Helical" evidence="7">
    <location>
        <begin position="211"/>
        <end position="233"/>
    </location>
</feature>
<dbReference type="OMA" id="HNISWAL"/>
<accession>A0A068UR57</accession>
<evidence type="ECO:0000256" key="1">
    <source>
        <dbReference type="ARBA" id="ARBA00004141"/>
    </source>
</evidence>
<feature type="transmembrane region" description="Helical" evidence="7">
    <location>
        <begin position="86"/>
        <end position="105"/>
    </location>
</feature>
<feature type="transmembrane region" description="Helical" evidence="7">
    <location>
        <begin position="163"/>
        <end position="182"/>
    </location>
</feature>
<dbReference type="GO" id="GO:0016020">
    <property type="term" value="C:membrane"/>
    <property type="evidence" value="ECO:0007669"/>
    <property type="project" value="UniProtKB-SubCell"/>
</dbReference>
<dbReference type="AlphaFoldDB" id="A0A068UR57"/>
<comment type="subcellular location">
    <subcellularLocation>
        <location evidence="1">Membrane</location>
        <topology evidence="1">Multi-pass membrane protein</topology>
    </subcellularLocation>
</comment>
<keyword evidence="9" id="KW-1185">Reference proteome</keyword>
<evidence type="ECO:0000313" key="9">
    <source>
        <dbReference type="Proteomes" id="UP000295252"/>
    </source>
</evidence>
<dbReference type="PANTHER" id="PTHR11654">
    <property type="entry name" value="OLIGOPEPTIDE TRANSPORTER-RELATED"/>
    <property type="match status" value="1"/>
</dbReference>
<evidence type="ECO:0000256" key="7">
    <source>
        <dbReference type="SAM" id="Phobius"/>
    </source>
</evidence>
<sequence>MSFWWLVPQYILFGLADVFNQVGMQEFFYDQVPIELRSVGLSFYYGALGIGNFLSSFLVSMIDKATSLRGRESWFSDNLNHAHIDYFYWLLAGIGDVGLIIFVYLSRFYSCAVQAHVYYKGSPGGWRSASFMLAGGSLESSQFYFYKLLLAFPLVVICECNEVYGYFNSILFFVSLYLIALAQGYKPCVQAFGANQFNGKHQEKSKAKSSFFNWWLCGLCIGSIVAHLILHYIQHNISWALGFGIPCLVMILGLILFLLGHRTYFFDVKRGDEESPFGRIKWDIAKGGDALSNRAQASSSQEECQEYLRITKQIRDTKDLRGSVKLTYVHGRGRSNISTMKKKYKSRRKVDVLPGADDHSTDIMALPSKTKEQEQKNVLRLLPIRITCLTYTIASSQASTLFLKQATTLDKSIGPKLNIPSATLNTVIPLTIMFCIPIYDQIFVPIAKKITKYIPLV</sequence>
<dbReference type="Gene3D" id="1.20.1250.20">
    <property type="entry name" value="MFS general substrate transporter like domains"/>
    <property type="match status" value="2"/>
</dbReference>
<gene>
    <name evidence="8" type="ORF">GSCOC_T00031509001</name>
</gene>
<dbReference type="PhylomeDB" id="A0A068UR57"/>
<dbReference type="EMBL" id="HG739130">
    <property type="protein sequence ID" value="CDP10709.1"/>
    <property type="molecule type" value="Genomic_DNA"/>
</dbReference>
<dbReference type="GO" id="GO:0022857">
    <property type="term" value="F:transmembrane transporter activity"/>
    <property type="evidence" value="ECO:0007669"/>
    <property type="project" value="InterPro"/>
</dbReference>
<evidence type="ECO:0000256" key="6">
    <source>
        <dbReference type="ARBA" id="ARBA00044504"/>
    </source>
</evidence>
<reference evidence="9" key="1">
    <citation type="journal article" date="2014" name="Science">
        <title>The coffee genome provides insight into the convergent evolution of caffeine biosynthesis.</title>
        <authorList>
            <person name="Denoeud F."/>
            <person name="Carretero-Paulet L."/>
            <person name="Dereeper A."/>
            <person name="Droc G."/>
            <person name="Guyot R."/>
            <person name="Pietrella M."/>
            <person name="Zheng C."/>
            <person name="Alberti A."/>
            <person name="Anthony F."/>
            <person name="Aprea G."/>
            <person name="Aury J.M."/>
            <person name="Bento P."/>
            <person name="Bernard M."/>
            <person name="Bocs S."/>
            <person name="Campa C."/>
            <person name="Cenci A."/>
            <person name="Combes M.C."/>
            <person name="Crouzillat D."/>
            <person name="Da Silva C."/>
            <person name="Daddiego L."/>
            <person name="De Bellis F."/>
            <person name="Dussert S."/>
            <person name="Garsmeur O."/>
            <person name="Gayraud T."/>
            <person name="Guignon V."/>
            <person name="Jahn K."/>
            <person name="Jamilloux V."/>
            <person name="Joet T."/>
            <person name="Labadie K."/>
            <person name="Lan T."/>
            <person name="Leclercq J."/>
            <person name="Lepelley M."/>
            <person name="Leroy T."/>
            <person name="Li L.T."/>
            <person name="Librado P."/>
            <person name="Lopez L."/>
            <person name="Munoz A."/>
            <person name="Noel B."/>
            <person name="Pallavicini A."/>
            <person name="Perrotta G."/>
            <person name="Poncet V."/>
            <person name="Pot D."/>
            <person name="Priyono X."/>
            <person name="Rigoreau M."/>
            <person name="Rouard M."/>
            <person name="Rozas J."/>
            <person name="Tranchant-Dubreuil C."/>
            <person name="VanBuren R."/>
            <person name="Zhang Q."/>
            <person name="Andrade A.C."/>
            <person name="Argout X."/>
            <person name="Bertrand B."/>
            <person name="de Kochko A."/>
            <person name="Graziosi G."/>
            <person name="Henry R.J."/>
            <person name="Jayarama X."/>
            <person name="Ming R."/>
            <person name="Nagai C."/>
            <person name="Rounsley S."/>
            <person name="Sankoff D."/>
            <person name="Giuliano G."/>
            <person name="Albert V.A."/>
            <person name="Wincker P."/>
            <person name="Lashermes P."/>
        </authorList>
    </citation>
    <scope>NUCLEOTIDE SEQUENCE [LARGE SCALE GENOMIC DNA]</scope>
    <source>
        <strain evidence="9">cv. DH200-94</strain>
    </source>
</reference>
<evidence type="ECO:0000313" key="8">
    <source>
        <dbReference type="EMBL" id="CDP10709.1"/>
    </source>
</evidence>
<evidence type="ECO:0000256" key="4">
    <source>
        <dbReference type="ARBA" id="ARBA00022989"/>
    </source>
</evidence>
<dbReference type="OrthoDB" id="8904098at2759"/>
<comment type="similarity">
    <text evidence="2">Belongs to the major facilitator superfamily. Proton-dependent oligopeptide transporter (POT/PTR) (TC 2.A.17) family.</text>
</comment>
<evidence type="ECO:0000256" key="3">
    <source>
        <dbReference type="ARBA" id="ARBA00022692"/>
    </source>
</evidence>
<dbReference type="InterPro" id="IPR036259">
    <property type="entry name" value="MFS_trans_sf"/>
</dbReference>
<keyword evidence="5 7" id="KW-0472">Membrane</keyword>
<protein>
    <submittedName>
        <fullName evidence="8">Uncharacterized protein</fullName>
    </submittedName>
</protein>
<keyword evidence="3 7" id="KW-0812">Transmembrane</keyword>
<keyword evidence="4 7" id="KW-1133">Transmembrane helix</keyword>
<feature type="transmembrane region" description="Helical" evidence="7">
    <location>
        <begin position="239"/>
        <end position="260"/>
    </location>
</feature>
<evidence type="ECO:0000256" key="5">
    <source>
        <dbReference type="ARBA" id="ARBA00023136"/>
    </source>
</evidence>
<dbReference type="InterPro" id="IPR000109">
    <property type="entry name" value="POT_fam"/>
</dbReference>
<organism evidence="8 9">
    <name type="scientific">Coffea canephora</name>
    <name type="common">Robusta coffee</name>
    <dbReference type="NCBI Taxonomy" id="49390"/>
    <lineage>
        <taxon>Eukaryota</taxon>
        <taxon>Viridiplantae</taxon>
        <taxon>Streptophyta</taxon>
        <taxon>Embryophyta</taxon>
        <taxon>Tracheophyta</taxon>
        <taxon>Spermatophyta</taxon>
        <taxon>Magnoliopsida</taxon>
        <taxon>eudicotyledons</taxon>
        <taxon>Gunneridae</taxon>
        <taxon>Pentapetalae</taxon>
        <taxon>asterids</taxon>
        <taxon>lamiids</taxon>
        <taxon>Gentianales</taxon>
        <taxon>Rubiaceae</taxon>
        <taxon>Ixoroideae</taxon>
        <taxon>Gardenieae complex</taxon>
        <taxon>Bertiereae - Coffeeae clade</taxon>
        <taxon>Coffeeae</taxon>
        <taxon>Coffea</taxon>
    </lineage>
</organism>
<dbReference type="Proteomes" id="UP000295252">
    <property type="component" value="Chromosome II"/>
</dbReference>
<dbReference type="Gramene" id="CDP10709">
    <property type="protein sequence ID" value="CDP10709"/>
    <property type="gene ID" value="GSCOC_T00031509001"/>
</dbReference>
<dbReference type="InParanoid" id="A0A068UR57"/>
<proteinExistence type="inferred from homology"/>
<name>A0A068UR57_COFCA</name>
<dbReference type="SUPFAM" id="SSF103473">
    <property type="entry name" value="MFS general substrate transporter"/>
    <property type="match status" value="2"/>
</dbReference>
<evidence type="ECO:0000256" key="2">
    <source>
        <dbReference type="ARBA" id="ARBA00005982"/>
    </source>
</evidence>
<comment type="similarity">
    <text evidence="6">Belongs to the major facilitator superfamily. Phosphate:H(+) symporter (TC 2.A.1.9) family.</text>
</comment>
<dbReference type="Pfam" id="PF00854">
    <property type="entry name" value="PTR2"/>
    <property type="match status" value="2"/>
</dbReference>
<feature type="transmembrane region" description="Helical" evidence="7">
    <location>
        <begin position="43"/>
        <end position="65"/>
    </location>
</feature>